<feature type="transmembrane region" description="Helical" evidence="1">
    <location>
        <begin position="36"/>
        <end position="57"/>
    </location>
</feature>
<feature type="transmembrane region" description="Helical" evidence="1">
    <location>
        <begin position="103"/>
        <end position="121"/>
    </location>
</feature>
<evidence type="ECO:0000313" key="2">
    <source>
        <dbReference type="EMBL" id="QJE74940.1"/>
    </source>
</evidence>
<dbReference type="EMBL" id="CP051775">
    <property type="protein sequence ID" value="QJE74940.1"/>
    <property type="molecule type" value="Genomic_DNA"/>
</dbReference>
<name>A0A858RBQ6_9PROT</name>
<evidence type="ECO:0000313" key="3">
    <source>
        <dbReference type="Proteomes" id="UP000501891"/>
    </source>
</evidence>
<accession>A0A858RBQ6</accession>
<protein>
    <submittedName>
        <fullName evidence="2">Uncharacterized protein</fullName>
    </submittedName>
</protein>
<keyword evidence="3" id="KW-1185">Reference proteome</keyword>
<sequence length="125" mass="13765">MSGKAYGRKMGLASMAYALVTLPVLASIDRGWVAGPALVPVVLLPMLPALAMAWLVWQQFRRMDELQRRIQGEAIMLAFVGTALLSLTYGFLESAGLPRLPMVTVWAVMGTLWLVATRLVARSYR</sequence>
<organism evidence="2 3">
    <name type="scientific">Aerophototrophica crusticola</name>
    <dbReference type="NCBI Taxonomy" id="1709002"/>
    <lineage>
        <taxon>Bacteria</taxon>
        <taxon>Pseudomonadati</taxon>
        <taxon>Pseudomonadota</taxon>
        <taxon>Alphaproteobacteria</taxon>
        <taxon>Rhodospirillales</taxon>
        <taxon>Rhodospirillaceae</taxon>
        <taxon>Aerophototrophica</taxon>
    </lineage>
</organism>
<proteinExistence type="predicted"/>
<dbReference type="KEGG" id="acru:HHL28_16445"/>
<keyword evidence="1" id="KW-1133">Transmembrane helix</keyword>
<keyword evidence="1" id="KW-0812">Transmembrane</keyword>
<evidence type="ECO:0000256" key="1">
    <source>
        <dbReference type="SAM" id="Phobius"/>
    </source>
</evidence>
<keyword evidence="1" id="KW-0472">Membrane</keyword>
<reference evidence="2" key="1">
    <citation type="submission" date="2020-04" db="EMBL/GenBank/DDBJ databases">
        <title>A desert anoxygenic phototrophic bacterium fixes CO2 using RubisCO under aerobic conditions.</title>
        <authorList>
            <person name="Tang K."/>
        </authorList>
    </citation>
    <scope>NUCLEOTIDE SEQUENCE [LARGE SCALE GENOMIC DNA]</scope>
    <source>
        <strain evidence="2">MIMtkB3</strain>
    </source>
</reference>
<feature type="transmembrane region" description="Helical" evidence="1">
    <location>
        <begin position="69"/>
        <end position="91"/>
    </location>
</feature>
<gene>
    <name evidence="2" type="ORF">HHL28_16445</name>
</gene>
<dbReference type="Proteomes" id="UP000501891">
    <property type="component" value="Chromosome"/>
</dbReference>
<dbReference type="AlphaFoldDB" id="A0A858RBQ6"/>